<reference evidence="7" key="1">
    <citation type="submission" date="2013-04" db="EMBL/GenBank/DDBJ databases">
        <authorList>
            <person name="Qu J."/>
            <person name="Murali S.C."/>
            <person name="Bandaranaike D."/>
            <person name="Bellair M."/>
            <person name="Blankenburg K."/>
            <person name="Chao H."/>
            <person name="Dinh H."/>
            <person name="Doddapaneni H."/>
            <person name="Downs B."/>
            <person name="Dugan-Rocha S."/>
            <person name="Elkadiri S."/>
            <person name="Gnanaolivu R.D."/>
            <person name="Hernandez B."/>
            <person name="Javaid M."/>
            <person name="Jayaseelan J.C."/>
            <person name="Lee S."/>
            <person name="Li M."/>
            <person name="Ming W."/>
            <person name="Munidasa M."/>
            <person name="Muniz J."/>
            <person name="Nguyen L."/>
            <person name="Ongeri F."/>
            <person name="Osuji N."/>
            <person name="Pu L.-L."/>
            <person name="Puazo M."/>
            <person name="Qu C."/>
            <person name="Quiroz J."/>
            <person name="Raj R."/>
            <person name="Weissenberger G."/>
            <person name="Xin Y."/>
            <person name="Zou X."/>
            <person name="Han Y."/>
            <person name="Richards S."/>
            <person name="Worley K."/>
            <person name="Muzny D."/>
            <person name="Gibbs R."/>
        </authorList>
    </citation>
    <scope>NUCLEOTIDE SEQUENCE</scope>
    <source>
        <strain evidence="7">Sampled in the wild</strain>
    </source>
</reference>
<evidence type="ECO:0000256" key="5">
    <source>
        <dbReference type="SAM" id="Phobius"/>
    </source>
</evidence>
<proteinExistence type="predicted"/>
<keyword evidence="1 3" id="KW-0728">SH3 domain</keyword>
<dbReference type="InterPro" id="IPR036028">
    <property type="entry name" value="SH3-like_dom_sf"/>
</dbReference>
<keyword evidence="5" id="KW-0812">Transmembrane</keyword>
<feature type="domain" description="SH3" evidence="6">
    <location>
        <begin position="1"/>
        <end position="64"/>
    </location>
</feature>
<evidence type="ECO:0000259" key="6">
    <source>
        <dbReference type="PROSITE" id="PS50002"/>
    </source>
</evidence>
<dbReference type="Gene3D" id="2.30.30.40">
    <property type="entry name" value="SH3 Domains"/>
    <property type="match status" value="1"/>
</dbReference>
<dbReference type="EMBL" id="KZ312450">
    <property type="protein sequence ID" value="KAG8240332.1"/>
    <property type="molecule type" value="Genomic_DNA"/>
</dbReference>
<sequence length="323" mass="37721">MPEVRVQVLYDFEYTTKEGREIWMKEGERLYLIQKTNDDWWQVLRNSERRPFYVPAAYVEEVQPKKTKTSFRSTRLNEVRLEPKALTKNYRARDDRYDELGAAPYGKRLSEEEDPIYDNECFLVSLSQGDITCRGMKEKKTPQFRREHLAENWEHRSEKSRRAEGHSIETLDHRPPRQVSSATGKKERAVRRVGEAYGRRSDGLMGNSTARLDDGTKDGAEQRQNKPLPLIFHNLAYEGDFEDAEEMKENDSEHQEDISEDLDEVSAKFMDIFCIAWFACTLMTSVGKYIYLPTLIKFRRRFFCGDGAAASKRANGSLFFFLC</sequence>
<reference evidence="7" key="2">
    <citation type="submission" date="2017-10" db="EMBL/GenBank/DDBJ databases">
        <title>Ladona fulva Genome sequencing and assembly.</title>
        <authorList>
            <person name="Murali S."/>
            <person name="Richards S."/>
            <person name="Bandaranaike D."/>
            <person name="Bellair M."/>
            <person name="Blankenburg K."/>
            <person name="Chao H."/>
            <person name="Dinh H."/>
            <person name="Doddapaneni H."/>
            <person name="Dugan-Rocha S."/>
            <person name="Elkadiri S."/>
            <person name="Gnanaolivu R."/>
            <person name="Hernandez B."/>
            <person name="Skinner E."/>
            <person name="Javaid M."/>
            <person name="Lee S."/>
            <person name="Li M."/>
            <person name="Ming W."/>
            <person name="Munidasa M."/>
            <person name="Muniz J."/>
            <person name="Nguyen L."/>
            <person name="Hughes D."/>
            <person name="Osuji N."/>
            <person name="Pu L.-L."/>
            <person name="Puazo M."/>
            <person name="Qu C."/>
            <person name="Quiroz J."/>
            <person name="Raj R."/>
            <person name="Weissenberger G."/>
            <person name="Xin Y."/>
            <person name="Zou X."/>
            <person name="Han Y."/>
            <person name="Worley K."/>
            <person name="Muzny D."/>
            <person name="Gibbs R."/>
        </authorList>
    </citation>
    <scope>NUCLEOTIDE SEQUENCE</scope>
    <source>
        <strain evidence="7">Sampled in the wild</strain>
    </source>
</reference>
<accession>A0A8K0KSC4</accession>
<dbReference type="PANTHER" id="PTHR23176:SF129">
    <property type="entry name" value="RHO GTPASE ACTIVATING PROTEIN AT 16F, ISOFORM E-RELATED"/>
    <property type="match status" value="1"/>
</dbReference>
<feature type="compositionally biased region" description="Basic and acidic residues" evidence="4">
    <location>
        <begin position="211"/>
        <end position="224"/>
    </location>
</feature>
<evidence type="ECO:0000313" key="7">
    <source>
        <dbReference type="EMBL" id="KAG8240332.1"/>
    </source>
</evidence>
<dbReference type="GO" id="GO:0005737">
    <property type="term" value="C:cytoplasm"/>
    <property type="evidence" value="ECO:0007669"/>
    <property type="project" value="TreeGrafter"/>
</dbReference>
<keyword evidence="2" id="KW-0343">GTPase activation</keyword>
<dbReference type="InterPro" id="IPR001452">
    <property type="entry name" value="SH3_domain"/>
</dbReference>
<protein>
    <recommendedName>
        <fullName evidence="6">SH3 domain-containing protein</fullName>
    </recommendedName>
</protein>
<evidence type="ECO:0000256" key="2">
    <source>
        <dbReference type="ARBA" id="ARBA00022468"/>
    </source>
</evidence>
<dbReference type="OrthoDB" id="79452at2759"/>
<name>A0A8K0KSC4_LADFU</name>
<evidence type="ECO:0000313" key="8">
    <source>
        <dbReference type="Proteomes" id="UP000792457"/>
    </source>
</evidence>
<dbReference type="PANTHER" id="PTHR23176">
    <property type="entry name" value="RHO/RAC/CDC GTPASE-ACTIVATING PROTEIN"/>
    <property type="match status" value="1"/>
</dbReference>
<organism evidence="7 8">
    <name type="scientific">Ladona fulva</name>
    <name type="common">Scarce chaser dragonfly</name>
    <name type="synonym">Libellula fulva</name>
    <dbReference type="NCBI Taxonomy" id="123851"/>
    <lineage>
        <taxon>Eukaryota</taxon>
        <taxon>Metazoa</taxon>
        <taxon>Ecdysozoa</taxon>
        <taxon>Arthropoda</taxon>
        <taxon>Hexapoda</taxon>
        <taxon>Insecta</taxon>
        <taxon>Pterygota</taxon>
        <taxon>Palaeoptera</taxon>
        <taxon>Odonata</taxon>
        <taxon>Epiprocta</taxon>
        <taxon>Anisoptera</taxon>
        <taxon>Libelluloidea</taxon>
        <taxon>Libellulidae</taxon>
        <taxon>Ladona</taxon>
    </lineage>
</organism>
<evidence type="ECO:0000256" key="1">
    <source>
        <dbReference type="ARBA" id="ARBA00022443"/>
    </source>
</evidence>
<feature type="region of interest" description="Disordered" evidence="4">
    <location>
        <begin position="200"/>
        <end position="225"/>
    </location>
</feature>
<dbReference type="SMART" id="SM00326">
    <property type="entry name" value="SH3"/>
    <property type="match status" value="1"/>
</dbReference>
<dbReference type="CDD" id="cd11888">
    <property type="entry name" value="SH3_ARHGAP9_like"/>
    <property type="match status" value="1"/>
</dbReference>
<dbReference type="Pfam" id="PF00018">
    <property type="entry name" value="SH3_1"/>
    <property type="match status" value="1"/>
</dbReference>
<feature type="transmembrane region" description="Helical" evidence="5">
    <location>
        <begin position="269"/>
        <end position="291"/>
    </location>
</feature>
<evidence type="ECO:0000256" key="4">
    <source>
        <dbReference type="SAM" id="MobiDB-lite"/>
    </source>
</evidence>
<dbReference type="SUPFAM" id="SSF50044">
    <property type="entry name" value="SH3-domain"/>
    <property type="match status" value="1"/>
</dbReference>
<evidence type="ECO:0000256" key="3">
    <source>
        <dbReference type="PROSITE-ProRule" id="PRU00192"/>
    </source>
</evidence>
<comment type="caution">
    <text evidence="7">The sequence shown here is derived from an EMBL/GenBank/DDBJ whole genome shotgun (WGS) entry which is preliminary data.</text>
</comment>
<keyword evidence="5" id="KW-0472">Membrane</keyword>
<keyword evidence="5" id="KW-1133">Transmembrane helix</keyword>
<dbReference type="GO" id="GO:0005096">
    <property type="term" value="F:GTPase activator activity"/>
    <property type="evidence" value="ECO:0007669"/>
    <property type="project" value="UniProtKB-KW"/>
</dbReference>
<keyword evidence="8" id="KW-1185">Reference proteome</keyword>
<dbReference type="AlphaFoldDB" id="A0A8K0KSC4"/>
<dbReference type="InterPro" id="IPR050729">
    <property type="entry name" value="Rho-GAP"/>
</dbReference>
<dbReference type="PROSITE" id="PS50002">
    <property type="entry name" value="SH3"/>
    <property type="match status" value="1"/>
</dbReference>
<gene>
    <name evidence="7" type="ORF">J437_LFUL000807</name>
</gene>
<dbReference type="Proteomes" id="UP000792457">
    <property type="component" value="Unassembled WGS sequence"/>
</dbReference>